<evidence type="ECO:0000256" key="2">
    <source>
        <dbReference type="SAM" id="MobiDB-lite"/>
    </source>
</evidence>
<name>A0AAD1RBR0_PELCU</name>
<dbReference type="Proteomes" id="UP001295444">
    <property type="component" value="Chromosome 02"/>
</dbReference>
<evidence type="ECO:0000313" key="4">
    <source>
        <dbReference type="Proteomes" id="UP001295444"/>
    </source>
</evidence>
<dbReference type="Gene3D" id="1.20.5.340">
    <property type="match status" value="1"/>
</dbReference>
<gene>
    <name evidence="3" type="ORF">PECUL_23A011664</name>
</gene>
<organism evidence="3 4">
    <name type="scientific">Pelobates cultripes</name>
    <name type="common">Western spadefoot toad</name>
    <dbReference type="NCBI Taxonomy" id="61616"/>
    <lineage>
        <taxon>Eukaryota</taxon>
        <taxon>Metazoa</taxon>
        <taxon>Chordata</taxon>
        <taxon>Craniata</taxon>
        <taxon>Vertebrata</taxon>
        <taxon>Euteleostomi</taxon>
        <taxon>Amphibia</taxon>
        <taxon>Batrachia</taxon>
        <taxon>Anura</taxon>
        <taxon>Pelobatoidea</taxon>
        <taxon>Pelobatidae</taxon>
        <taxon>Pelobates</taxon>
    </lineage>
</organism>
<protein>
    <submittedName>
        <fullName evidence="3">Uncharacterized protein</fullName>
    </submittedName>
</protein>
<evidence type="ECO:0000256" key="1">
    <source>
        <dbReference type="SAM" id="Coils"/>
    </source>
</evidence>
<evidence type="ECO:0000313" key="3">
    <source>
        <dbReference type="EMBL" id="CAH2247702.1"/>
    </source>
</evidence>
<proteinExistence type="predicted"/>
<dbReference type="AlphaFoldDB" id="A0AAD1RBR0"/>
<keyword evidence="1" id="KW-0175">Coiled coil</keyword>
<accession>A0AAD1RBR0</accession>
<sequence>MAETQRAGKPKAQGSPPVTEDRLKALLDDLRRHIAAEINSFKEEIHGVSVRLHDTEISTAAHEAHINSLETELTKTKNDLTQTQHQVAAMEDRRRWNNVKIKGLSESVTMAEIPHLIRRLLSSLFAPK</sequence>
<feature type="region of interest" description="Disordered" evidence="2">
    <location>
        <begin position="1"/>
        <end position="20"/>
    </location>
</feature>
<reference evidence="3" key="1">
    <citation type="submission" date="2022-03" db="EMBL/GenBank/DDBJ databases">
        <authorList>
            <person name="Alioto T."/>
            <person name="Alioto T."/>
            <person name="Gomez Garrido J."/>
        </authorList>
    </citation>
    <scope>NUCLEOTIDE SEQUENCE</scope>
</reference>
<feature type="coiled-coil region" evidence="1">
    <location>
        <begin position="66"/>
        <end position="93"/>
    </location>
</feature>
<dbReference type="EMBL" id="OW240913">
    <property type="protein sequence ID" value="CAH2247702.1"/>
    <property type="molecule type" value="Genomic_DNA"/>
</dbReference>
<keyword evidence="4" id="KW-1185">Reference proteome</keyword>